<dbReference type="InterPro" id="IPR029026">
    <property type="entry name" value="tRNA_m1G_MTases_N"/>
</dbReference>
<dbReference type="InterPro" id="IPR051259">
    <property type="entry name" value="rRNA_Methyltransferase"/>
</dbReference>
<proteinExistence type="predicted"/>
<dbReference type="AlphaFoldDB" id="A0A0B4EWS4"/>
<evidence type="ECO:0000313" key="4">
    <source>
        <dbReference type="EMBL" id="KID49369.1"/>
    </source>
</evidence>
<evidence type="ECO:0000256" key="1">
    <source>
        <dbReference type="ARBA" id="ARBA00022603"/>
    </source>
</evidence>
<protein>
    <recommendedName>
        <fullName evidence="3">tRNA/rRNA methyltransferase SpoU type domain-containing protein</fullName>
    </recommendedName>
</protein>
<gene>
    <name evidence="4" type="ORF">C095_04275</name>
</gene>
<evidence type="ECO:0000313" key="5">
    <source>
        <dbReference type="Proteomes" id="UP000031184"/>
    </source>
</evidence>
<dbReference type="SUPFAM" id="SSF75217">
    <property type="entry name" value="alpha/beta knot"/>
    <property type="match status" value="1"/>
</dbReference>
<sequence length="62" mass="6907">MQLKEKNAFVFGNEGHGVSKEFLELAEQKIIIPISGQAESLNVAMAAGIILFYSRDLKRILE</sequence>
<name>A0A0B4EWS4_9FUSO</name>
<evidence type="ECO:0000259" key="3">
    <source>
        <dbReference type="Pfam" id="PF00588"/>
    </source>
</evidence>
<dbReference type="GO" id="GO:0032259">
    <property type="term" value="P:methylation"/>
    <property type="evidence" value="ECO:0007669"/>
    <property type="project" value="UniProtKB-KW"/>
</dbReference>
<dbReference type="PATRIC" id="fig|1226633.4.peg.863"/>
<keyword evidence="1" id="KW-0489">Methyltransferase</keyword>
<dbReference type="PANTHER" id="PTHR43191">
    <property type="entry name" value="RRNA METHYLTRANSFERASE 3"/>
    <property type="match status" value="1"/>
</dbReference>
<feature type="domain" description="tRNA/rRNA methyltransferase SpoU type" evidence="3">
    <location>
        <begin position="2"/>
        <end position="52"/>
    </location>
</feature>
<dbReference type="GO" id="GO:0006396">
    <property type="term" value="P:RNA processing"/>
    <property type="evidence" value="ECO:0007669"/>
    <property type="project" value="InterPro"/>
</dbReference>
<organism evidence="4 5">
    <name type="scientific">Fusobacterium necrophorum subsp. funduliforme B35</name>
    <dbReference type="NCBI Taxonomy" id="1226633"/>
    <lineage>
        <taxon>Bacteria</taxon>
        <taxon>Fusobacteriati</taxon>
        <taxon>Fusobacteriota</taxon>
        <taxon>Fusobacteriia</taxon>
        <taxon>Fusobacteriales</taxon>
        <taxon>Fusobacteriaceae</taxon>
        <taxon>Fusobacterium</taxon>
    </lineage>
</organism>
<dbReference type="InterPro" id="IPR029028">
    <property type="entry name" value="Alpha/beta_knot_MTases"/>
</dbReference>
<dbReference type="Gene3D" id="3.40.1280.10">
    <property type="match status" value="1"/>
</dbReference>
<dbReference type="PANTHER" id="PTHR43191:SF2">
    <property type="entry name" value="RRNA METHYLTRANSFERASE 3, MITOCHONDRIAL"/>
    <property type="match status" value="1"/>
</dbReference>
<accession>A0A0B4EWS4</accession>
<dbReference type="Pfam" id="PF00588">
    <property type="entry name" value="SpoU_methylase"/>
    <property type="match status" value="1"/>
</dbReference>
<keyword evidence="2" id="KW-0808">Transferase</keyword>
<dbReference type="EMBL" id="AUZI01000012">
    <property type="protein sequence ID" value="KID49369.1"/>
    <property type="molecule type" value="Genomic_DNA"/>
</dbReference>
<comment type="caution">
    <text evidence="4">The sequence shown here is derived from an EMBL/GenBank/DDBJ whole genome shotgun (WGS) entry which is preliminary data.</text>
</comment>
<evidence type="ECO:0000256" key="2">
    <source>
        <dbReference type="ARBA" id="ARBA00022679"/>
    </source>
</evidence>
<dbReference type="GO" id="GO:0008173">
    <property type="term" value="F:RNA methyltransferase activity"/>
    <property type="evidence" value="ECO:0007669"/>
    <property type="project" value="InterPro"/>
</dbReference>
<dbReference type="InterPro" id="IPR001537">
    <property type="entry name" value="SpoU_MeTrfase"/>
</dbReference>
<reference evidence="4 5" key="1">
    <citation type="submission" date="2013-08" db="EMBL/GenBank/DDBJ databases">
        <title>An opportunistic ruminal bacterium that causes liver abscesses in cattle.</title>
        <authorList>
            <person name="Benahmed F.H."/>
            <person name="Rasmussen M."/>
            <person name="Harbottle H."/>
            <person name="Soppet D."/>
            <person name="Nagaraja T.G."/>
            <person name="Davidson M."/>
        </authorList>
    </citation>
    <scope>NUCLEOTIDE SEQUENCE [LARGE SCALE GENOMIC DNA]</scope>
    <source>
        <strain evidence="4 5">B35</strain>
    </source>
</reference>
<dbReference type="GO" id="GO:0003723">
    <property type="term" value="F:RNA binding"/>
    <property type="evidence" value="ECO:0007669"/>
    <property type="project" value="InterPro"/>
</dbReference>
<dbReference type="Proteomes" id="UP000031184">
    <property type="component" value="Unassembled WGS sequence"/>
</dbReference>